<organism evidence="2 3">
    <name type="scientific">Kryptolebias marmoratus</name>
    <name type="common">Mangrove killifish</name>
    <name type="synonym">Rivulus marmoratus</name>
    <dbReference type="NCBI Taxonomy" id="37003"/>
    <lineage>
        <taxon>Eukaryota</taxon>
        <taxon>Metazoa</taxon>
        <taxon>Chordata</taxon>
        <taxon>Craniata</taxon>
        <taxon>Vertebrata</taxon>
        <taxon>Euteleostomi</taxon>
        <taxon>Actinopterygii</taxon>
        <taxon>Neopterygii</taxon>
        <taxon>Teleostei</taxon>
        <taxon>Neoteleostei</taxon>
        <taxon>Acanthomorphata</taxon>
        <taxon>Ovalentaria</taxon>
        <taxon>Atherinomorphae</taxon>
        <taxon>Cyprinodontiformes</taxon>
        <taxon>Rivulidae</taxon>
        <taxon>Kryptolebias</taxon>
    </lineage>
</organism>
<dbReference type="GeneTree" id="ENSGT00940000181686"/>
<protein>
    <submittedName>
        <fullName evidence="2">Hepcidin-like</fullName>
    </submittedName>
</protein>
<name>A0A3Q3ES40_KRYMA</name>
<evidence type="ECO:0000313" key="3">
    <source>
        <dbReference type="Proteomes" id="UP000264800"/>
    </source>
</evidence>
<feature type="chain" id="PRO_5018668332" evidence="1">
    <location>
        <begin position="25"/>
        <end position="58"/>
    </location>
</feature>
<sequence>MKSFSVAVAVAVMLTFICLQESSAAPLTEKLLSNRQKRSTVYCGRCCDAGVCRKCCYA</sequence>
<dbReference type="Ensembl" id="ENSKMAT00000004667.1">
    <property type="protein sequence ID" value="ENSKMAP00000004582.1"/>
    <property type="gene ID" value="ENSKMAG00000003493.1"/>
</dbReference>
<accession>A0A3Q3ES40</accession>
<evidence type="ECO:0000313" key="2">
    <source>
        <dbReference type="Ensembl" id="ENSKMAP00000004582.1"/>
    </source>
</evidence>
<proteinExistence type="predicted"/>
<keyword evidence="1" id="KW-0732">Signal</keyword>
<dbReference type="AlphaFoldDB" id="A0A3Q3ES40"/>
<dbReference type="OMA" id="YCGRCCD"/>
<evidence type="ECO:0000256" key="1">
    <source>
        <dbReference type="SAM" id="SignalP"/>
    </source>
</evidence>
<reference evidence="2" key="1">
    <citation type="submission" date="2025-08" db="UniProtKB">
        <authorList>
            <consortium name="Ensembl"/>
        </authorList>
    </citation>
    <scope>IDENTIFICATION</scope>
</reference>
<feature type="signal peptide" evidence="1">
    <location>
        <begin position="1"/>
        <end position="24"/>
    </location>
</feature>
<keyword evidence="3" id="KW-1185">Reference proteome</keyword>
<reference evidence="2" key="2">
    <citation type="submission" date="2025-09" db="UniProtKB">
        <authorList>
            <consortium name="Ensembl"/>
        </authorList>
    </citation>
    <scope>IDENTIFICATION</scope>
</reference>
<dbReference type="Proteomes" id="UP000264800">
    <property type="component" value="Unplaced"/>
</dbReference>